<proteinExistence type="predicted"/>
<reference evidence="7 8" key="1">
    <citation type="submission" date="2018-07" db="EMBL/GenBank/DDBJ databases">
        <title>Genomic Encyclopedia of Type Strains, Phase IV (KMG-IV): sequencing the most valuable type-strain genomes for metagenomic binning, comparative biology and taxonomic classification.</title>
        <authorList>
            <person name="Goeker M."/>
        </authorList>
    </citation>
    <scope>NUCLEOTIDE SEQUENCE [LARGE SCALE GENOMIC DNA]</scope>
    <source>
        <strain evidence="7 8">DSM 4134</strain>
    </source>
</reference>
<dbReference type="OrthoDB" id="9805017at2"/>
<feature type="domain" description="Carbohydrate-binding module family 96" evidence="6">
    <location>
        <begin position="207"/>
        <end position="371"/>
    </location>
</feature>
<dbReference type="Pfam" id="PF24517">
    <property type="entry name" value="CBM96"/>
    <property type="match status" value="3"/>
</dbReference>
<dbReference type="NCBIfam" id="NF033679">
    <property type="entry name" value="DNRLRE_dom"/>
    <property type="match status" value="2"/>
</dbReference>
<gene>
    <name evidence="7" type="ORF">C7460_11628</name>
</gene>
<feature type="chain" id="PRO_5017686380" evidence="4">
    <location>
        <begin position="25"/>
        <end position="902"/>
    </location>
</feature>
<sequence>MKLFIKKYTLVVVMLVGTFLTAQAQEEPALAINVTQDAKVRTGNDNNEASNYGFDKATTGLSRNGIYEFASMMKFDLPGKVVGTIDSVHLSFTLRKNGSLIEFLEYPTDWDESTITYANAPNNGFDTLTVISSFDANGTTNNTVRYSVDITDYFVAHKDEGSIGIGSRSELVENATNTFDMWSKDNTEGYPAPQLLIYGDVALAQSVAITKDAKVRTGNENNEAANFGADKAISGLSRNEIYEFAGMMGFDLPGKVVGRIDSVHIGFTLRKNTGNAIEFLEYSSDWDEEDVTYANAPNNGFDTLSVISTFDASGAANNSVRHSADITDYFLAHMDEGSLNLAVRSELISGSTTEFDIWSKDNVDGYAAPELLIYGDVSFAQAISVTQDSKVRTGNENNEASNFGTDKAISGLSRNDIYEFAGMMKFDMPGNVVGTIDSVQLSFTLRKAGSKIEFLSYPTNWDESTITYANAPNNGFDTLEVISTFDASSASTNSVRYAVNVTDYFNANQENGSIGIAARSELVSGAVNTFDIWAKENVDGYAAPELLIFGDVTIENSVSDSLQLADLKVNGETPADFDPQKTVYNIEVPYADPVPAVSGTALATTSTVEVVNATSIQGDTTLVIVRDTEMDSVIYHLIWEEGDPNRDASLAELLVDGEMIPFFNPIKILYTVDLPFGTTTVPTVTPKVNFEGAVAEVSPAATVSDTTVITVTAQDVTVTKTIKIAWNVLEPNDDPTLSMIIVGSDTLEDFSSNQFAYSYEHDALDVPAIVAIPSDTNSVVSIQLPSALTPGEVEYALVEVVAEDGETKKTYTVGLSTTVLVTGADKQIDLAVYPNPFLNKLTISSDKKIDRVYLFDLNGRLVLETTAKSQRTLDLDLSALPKGQYLLHIGSQDEVRSVKVIK</sequence>
<evidence type="ECO:0000256" key="3">
    <source>
        <dbReference type="ARBA" id="ARBA00022729"/>
    </source>
</evidence>
<accession>A0A3D9KZI5</accession>
<dbReference type="InterPro" id="IPR055372">
    <property type="entry name" value="CBM96"/>
</dbReference>
<comment type="caution">
    <text evidence="7">The sequence shown here is derived from an EMBL/GenBank/DDBJ whole genome shotgun (WGS) entry which is preliminary data.</text>
</comment>
<feature type="signal peptide" evidence="4">
    <location>
        <begin position="1"/>
        <end position="24"/>
    </location>
</feature>
<protein>
    <submittedName>
        <fullName evidence="7">Putative secreted protein (Por secretion system target)</fullName>
    </submittedName>
</protein>
<evidence type="ECO:0000256" key="4">
    <source>
        <dbReference type="SAM" id="SignalP"/>
    </source>
</evidence>
<evidence type="ECO:0000259" key="5">
    <source>
        <dbReference type="Pfam" id="PF18962"/>
    </source>
</evidence>
<evidence type="ECO:0000259" key="6">
    <source>
        <dbReference type="Pfam" id="PF24517"/>
    </source>
</evidence>
<feature type="domain" description="Secretion system C-terminal sorting" evidence="5">
    <location>
        <begin position="832"/>
        <end position="900"/>
    </location>
</feature>
<name>A0A3D9KZI5_MARFU</name>
<dbReference type="RefSeq" id="WP_115869138.1">
    <property type="nucleotide sequence ID" value="NZ_QREG01000016.1"/>
</dbReference>
<dbReference type="NCBIfam" id="TIGR04183">
    <property type="entry name" value="Por_Secre_tail"/>
    <property type="match status" value="1"/>
</dbReference>
<evidence type="ECO:0000313" key="7">
    <source>
        <dbReference type="EMBL" id="RED95970.1"/>
    </source>
</evidence>
<dbReference type="AlphaFoldDB" id="A0A3D9KZI5"/>
<keyword evidence="2" id="KW-0964">Secreted</keyword>
<keyword evidence="3 4" id="KW-0732">Signal</keyword>
<feature type="domain" description="Carbohydrate-binding module family 96" evidence="6">
    <location>
        <begin position="32"/>
        <end position="197"/>
    </location>
</feature>
<dbReference type="EMBL" id="QREG01000016">
    <property type="protein sequence ID" value="RED95970.1"/>
    <property type="molecule type" value="Genomic_DNA"/>
</dbReference>
<comment type="subcellular location">
    <subcellularLocation>
        <location evidence="1">Secreted</location>
    </subcellularLocation>
</comment>
<dbReference type="Proteomes" id="UP000256779">
    <property type="component" value="Unassembled WGS sequence"/>
</dbReference>
<feature type="domain" description="Carbohydrate-binding module family 96" evidence="6">
    <location>
        <begin position="383"/>
        <end position="548"/>
    </location>
</feature>
<dbReference type="GO" id="GO:0005576">
    <property type="term" value="C:extracellular region"/>
    <property type="evidence" value="ECO:0007669"/>
    <property type="project" value="UniProtKB-SubCell"/>
</dbReference>
<organism evidence="7 8">
    <name type="scientific">Marinoscillum furvescens DSM 4134</name>
    <dbReference type="NCBI Taxonomy" id="1122208"/>
    <lineage>
        <taxon>Bacteria</taxon>
        <taxon>Pseudomonadati</taxon>
        <taxon>Bacteroidota</taxon>
        <taxon>Cytophagia</taxon>
        <taxon>Cytophagales</taxon>
        <taxon>Reichenbachiellaceae</taxon>
        <taxon>Marinoscillum</taxon>
    </lineage>
</organism>
<dbReference type="InterPro" id="IPR026444">
    <property type="entry name" value="Secre_tail"/>
</dbReference>
<evidence type="ECO:0000313" key="8">
    <source>
        <dbReference type="Proteomes" id="UP000256779"/>
    </source>
</evidence>
<keyword evidence="8" id="KW-1185">Reference proteome</keyword>
<evidence type="ECO:0000256" key="2">
    <source>
        <dbReference type="ARBA" id="ARBA00022525"/>
    </source>
</evidence>
<evidence type="ECO:0000256" key="1">
    <source>
        <dbReference type="ARBA" id="ARBA00004613"/>
    </source>
</evidence>
<dbReference type="Pfam" id="PF18962">
    <property type="entry name" value="Por_Secre_tail"/>
    <property type="match status" value="1"/>
</dbReference>